<reference evidence="1" key="1">
    <citation type="submission" date="2021-03" db="EMBL/GenBank/DDBJ databases">
        <title>Draft genome sequence of rust myrtle Austropuccinia psidii MF-1, a brazilian biotype.</title>
        <authorList>
            <person name="Quecine M.C."/>
            <person name="Pachon D.M.R."/>
            <person name="Bonatelli M.L."/>
            <person name="Correr F.H."/>
            <person name="Franceschini L.M."/>
            <person name="Leite T.F."/>
            <person name="Margarido G.R.A."/>
            <person name="Almeida C.A."/>
            <person name="Ferrarezi J.A."/>
            <person name="Labate C.A."/>
        </authorList>
    </citation>
    <scope>NUCLEOTIDE SEQUENCE</scope>
    <source>
        <strain evidence="1">MF-1</strain>
    </source>
</reference>
<keyword evidence="2" id="KW-1185">Reference proteome</keyword>
<name>A0A9Q3JYE8_9BASI</name>
<dbReference type="EMBL" id="AVOT02088571">
    <property type="protein sequence ID" value="MBW0571658.1"/>
    <property type="molecule type" value="Genomic_DNA"/>
</dbReference>
<evidence type="ECO:0000313" key="1">
    <source>
        <dbReference type="EMBL" id="MBW0571658.1"/>
    </source>
</evidence>
<sequence length="81" mass="9820">MKAPNRHMLRWKIAIKEYRGKMTISNKARNIHRNVYELRHWALAHTPDNKAYKPLEEEPKILIEGFNITDIRTEFFEEVRD</sequence>
<proteinExistence type="predicted"/>
<evidence type="ECO:0000313" key="2">
    <source>
        <dbReference type="Proteomes" id="UP000765509"/>
    </source>
</evidence>
<dbReference type="AlphaFoldDB" id="A0A9Q3JYE8"/>
<protein>
    <submittedName>
        <fullName evidence="1">Uncharacterized protein</fullName>
    </submittedName>
</protein>
<organism evidence="1 2">
    <name type="scientific">Austropuccinia psidii MF-1</name>
    <dbReference type="NCBI Taxonomy" id="1389203"/>
    <lineage>
        <taxon>Eukaryota</taxon>
        <taxon>Fungi</taxon>
        <taxon>Dikarya</taxon>
        <taxon>Basidiomycota</taxon>
        <taxon>Pucciniomycotina</taxon>
        <taxon>Pucciniomycetes</taxon>
        <taxon>Pucciniales</taxon>
        <taxon>Sphaerophragmiaceae</taxon>
        <taxon>Austropuccinia</taxon>
    </lineage>
</organism>
<dbReference type="Proteomes" id="UP000765509">
    <property type="component" value="Unassembled WGS sequence"/>
</dbReference>
<gene>
    <name evidence="1" type="ORF">O181_111373</name>
</gene>
<comment type="caution">
    <text evidence="1">The sequence shown here is derived from an EMBL/GenBank/DDBJ whole genome shotgun (WGS) entry which is preliminary data.</text>
</comment>
<accession>A0A9Q3JYE8</accession>